<dbReference type="GO" id="GO:0004519">
    <property type="term" value="F:endonuclease activity"/>
    <property type="evidence" value="ECO:0007669"/>
    <property type="project" value="UniProtKB-KW"/>
</dbReference>
<evidence type="ECO:0000256" key="6">
    <source>
        <dbReference type="ARBA" id="ARBA00022747"/>
    </source>
</evidence>
<dbReference type="InterPro" id="IPR051537">
    <property type="entry name" value="DNA_Adenine_Mtase"/>
</dbReference>
<keyword evidence="10" id="KW-1185">Reference proteome</keyword>
<dbReference type="GO" id="GO:0032259">
    <property type="term" value="P:methylation"/>
    <property type="evidence" value="ECO:0007669"/>
    <property type="project" value="UniProtKB-KW"/>
</dbReference>
<dbReference type="GO" id="GO:0003677">
    <property type="term" value="F:DNA binding"/>
    <property type="evidence" value="ECO:0007669"/>
    <property type="project" value="InterPro"/>
</dbReference>
<dbReference type="Gene3D" id="3.40.50.150">
    <property type="entry name" value="Vaccinia Virus protein VP39"/>
    <property type="match status" value="1"/>
</dbReference>
<keyword evidence="5" id="KW-0949">S-adenosyl-L-methionine</keyword>
<evidence type="ECO:0000256" key="7">
    <source>
        <dbReference type="ARBA" id="ARBA00047942"/>
    </source>
</evidence>
<evidence type="ECO:0000256" key="3">
    <source>
        <dbReference type="ARBA" id="ARBA00022603"/>
    </source>
</evidence>
<feature type="domain" description="DNA methylase adenine-specific" evidence="8">
    <location>
        <begin position="357"/>
        <end position="486"/>
    </location>
</feature>
<dbReference type="EC" id="2.1.1.72" evidence="2"/>
<evidence type="ECO:0000313" key="10">
    <source>
        <dbReference type="Proteomes" id="UP000023541"/>
    </source>
</evidence>
<dbReference type="InterPro" id="IPR003356">
    <property type="entry name" value="DNA_methylase_A-5"/>
</dbReference>
<proteinExistence type="inferred from homology"/>
<keyword evidence="3" id="KW-0489">Methyltransferase</keyword>
<evidence type="ECO:0000256" key="2">
    <source>
        <dbReference type="ARBA" id="ARBA00011900"/>
    </source>
</evidence>
<reference evidence="9 10" key="1">
    <citation type="submission" date="2014-04" db="EMBL/GenBank/DDBJ databases">
        <title>Aquimarina sp. 22II-S11-z7 Genome Sequencing.</title>
        <authorList>
            <person name="Lai Q."/>
        </authorList>
    </citation>
    <scope>NUCLEOTIDE SEQUENCE [LARGE SCALE GENOMIC DNA]</scope>
    <source>
        <strain evidence="9 10">22II-S11-z7</strain>
    </source>
</reference>
<evidence type="ECO:0000256" key="1">
    <source>
        <dbReference type="ARBA" id="ARBA00006594"/>
    </source>
</evidence>
<dbReference type="PANTHER" id="PTHR42933">
    <property type="entry name" value="SLR6095 PROTEIN"/>
    <property type="match status" value="1"/>
</dbReference>
<evidence type="ECO:0000256" key="5">
    <source>
        <dbReference type="ARBA" id="ARBA00022691"/>
    </source>
</evidence>
<organism evidence="9 10">
    <name type="scientific">Aquimarina atlantica</name>
    <dbReference type="NCBI Taxonomy" id="1317122"/>
    <lineage>
        <taxon>Bacteria</taxon>
        <taxon>Pseudomonadati</taxon>
        <taxon>Bacteroidota</taxon>
        <taxon>Flavobacteriia</taxon>
        <taxon>Flavobacteriales</taxon>
        <taxon>Flavobacteriaceae</taxon>
        <taxon>Aquimarina</taxon>
    </lineage>
</organism>
<dbReference type="STRING" id="1317122.ATO12_03530"/>
<evidence type="ECO:0000259" key="8">
    <source>
        <dbReference type="Pfam" id="PF02384"/>
    </source>
</evidence>
<dbReference type="eggNOG" id="COG0286">
    <property type="taxonomic scope" value="Bacteria"/>
</dbReference>
<keyword evidence="9" id="KW-0540">Nuclease</keyword>
<comment type="caution">
    <text evidence="9">The sequence shown here is derived from an EMBL/GenBank/DDBJ whole genome shotgun (WGS) entry which is preliminary data.</text>
</comment>
<dbReference type="GO" id="GO:0009007">
    <property type="term" value="F:site-specific DNA-methyltransferase (adenine-specific) activity"/>
    <property type="evidence" value="ECO:0007669"/>
    <property type="project" value="UniProtKB-EC"/>
</dbReference>
<dbReference type="GO" id="GO:0008170">
    <property type="term" value="F:N-methyltransferase activity"/>
    <property type="evidence" value="ECO:0007669"/>
    <property type="project" value="InterPro"/>
</dbReference>
<dbReference type="EMBL" id="AQRA01000001">
    <property type="protein sequence ID" value="EZH75874.1"/>
    <property type="molecule type" value="Genomic_DNA"/>
</dbReference>
<keyword evidence="9" id="KW-0378">Hydrolase</keyword>
<dbReference type="OrthoDB" id="9814572at2"/>
<dbReference type="GO" id="GO:0009307">
    <property type="term" value="P:DNA restriction-modification system"/>
    <property type="evidence" value="ECO:0007669"/>
    <property type="project" value="UniProtKB-KW"/>
</dbReference>
<protein>
    <recommendedName>
        <fullName evidence="2">site-specific DNA-methyltransferase (adenine-specific)</fullName>
        <ecNumber evidence="2">2.1.1.72</ecNumber>
    </recommendedName>
</protein>
<dbReference type="RefSeq" id="WP_034238652.1">
    <property type="nucleotide sequence ID" value="NZ_AQRA01000001.1"/>
</dbReference>
<dbReference type="Pfam" id="PF02384">
    <property type="entry name" value="N6_Mtase"/>
    <property type="match status" value="2"/>
</dbReference>
<name>A0A023C0Y3_9FLAO</name>
<dbReference type="AlphaFoldDB" id="A0A023C0Y3"/>
<keyword evidence="9" id="KW-0255">Endonuclease</keyword>
<keyword evidence="4" id="KW-0808">Transferase</keyword>
<comment type="similarity">
    <text evidence="1">Belongs to the N(4)/N(6)-methyltransferase family.</text>
</comment>
<dbReference type="PANTHER" id="PTHR42933:SF1">
    <property type="entry name" value="SITE-SPECIFIC DNA-METHYLTRANSFERASE (ADENINE-SPECIFIC)"/>
    <property type="match status" value="1"/>
</dbReference>
<accession>A0A023C0Y3</accession>
<dbReference type="SUPFAM" id="SSF53335">
    <property type="entry name" value="S-adenosyl-L-methionine-dependent methyltransferases"/>
    <property type="match status" value="1"/>
</dbReference>
<keyword evidence="6" id="KW-0680">Restriction system</keyword>
<evidence type="ECO:0000256" key="4">
    <source>
        <dbReference type="ARBA" id="ARBA00022679"/>
    </source>
</evidence>
<dbReference type="InterPro" id="IPR029063">
    <property type="entry name" value="SAM-dependent_MTases_sf"/>
</dbReference>
<sequence length="678" mass="76174">MAKSIEPNIADLANGWLKSHKLDYKLEQEPLNMEIDKALSDYFTKNGGTGANRPDAKLLLQDKNLDFFPVLIEYKGYKDKLVKLDANGQVENRNSKNESHFKNINSYAVNGAVHYSNALLHHTSYTDIIAIGMTGYKDEAGNINHEIGVYYVSKSNLGVGQKIGEYSDFSFLAPNNFDDFISRVKTLSLTQEEIDLLKEKREKEIDASLVKLNNDIYQNEKGLGENDRVYLVAASIIATLGIPGKVTPLEKSDLNSSTEKGNTDGEIIIRKIEAFLGEKELPKEKKDLIVRTLKNTLLTNNINKVENGESQLKRVFTKIVDDLGIYYKIGLTTDFTGKLFNEMYGWLGFSQDKLNDVVLTPSYVANLLVKLARVNKDSYVWDFATGSAGLLVAAMNEMLTDAKNTITSPDELTTKEIKIKAEQLLGLELISSVYMLAILNMILMGDGSSNILNKDSIKDFDGNYGFGKTNVKFPADAFILNPPYSAPGNGMNFVAKSLDMMNKGYAAIIIQNSAGSGKAKDYNKKILEKHTLLASIKMPVDIFVGKSSVQTNIYVFKVNEKHHKDEMVKFIDFTNDGYTRRNRKKASNNLRDTDRAKERYEEVVSLVRFGKSKLNIFTEKEYYENTIDPKNGADWNQQAPVDTKPSLQDFKRTVSEYLAWEVSEIIKEETIEIESLGK</sequence>
<feature type="domain" description="DNA methylase adenine-specific" evidence="8">
    <location>
        <begin position="501"/>
        <end position="597"/>
    </location>
</feature>
<evidence type="ECO:0000313" key="9">
    <source>
        <dbReference type="EMBL" id="EZH75874.1"/>
    </source>
</evidence>
<comment type="catalytic activity">
    <reaction evidence="7">
        <text>a 2'-deoxyadenosine in DNA + S-adenosyl-L-methionine = an N(6)-methyl-2'-deoxyadenosine in DNA + S-adenosyl-L-homocysteine + H(+)</text>
        <dbReference type="Rhea" id="RHEA:15197"/>
        <dbReference type="Rhea" id="RHEA-COMP:12418"/>
        <dbReference type="Rhea" id="RHEA-COMP:12419"/>
        <dbReference type="ChEBI" id="CHEBI:15378"/>
        <dbReference type="ChEBI" id="CHEBI:57856"/>
        <dbReference type="ChEBI" id="CHEBI:59789"/>
        <dbReference type="ChEBI" id="CHEBI:90615"/>
        <dbReference type="ChEBI" id="CHEBI:90616"/>
        <dbReference type="EC" id="2.1.1.72"/>
    </reaction>
</comment>
<gene>
    <name evidence="9" type="ORF">ATO12_03530</name>
</gene>
<dbReference type="Proteomes" id="UP000023541">
    <property type="component" value="Unassembled WGS sequence"/>
</dbReference>